<feature type="region of interest" description="Disordered" evidence="1">
    <location>
        <begin position="317"/>
        <end position="367"/>
    </location>
</feature>
<dbReference type="Proteomes" id="UP001146120">
    <property type="component" value="Unassembled WGS sequence"/>
</dbReference>
<accession>A0AAV2YWU7</accession>
<feature type="compositionally biased region" description="Polar residues" evidence="1">
    <location>
        <begin position="66"/>
        <end position="77"/>
    </location>
</feature>
<reference evidence="3" key="2">
    <citation type="journal article" date="2023" name="Microbiol Resour">
        <title>Decontamination and Annotation of the Draft Genome Sequence of the Oomycete Lagenidium giganteum ARSEF 373.</title>
        <authorList>
            <person name="Morgan W.R."/>
            <person name="Tartar A."/>
        </authorList>
    </citation>
    <scope>NUCLEOTIDE SEQUENCE</scope>
    <source>
        <strain evidence="3">ARSEF 373</strain>
    </source>
</reference>
<feature type="region of interest" description="Disordered" evidence="1">
    <location>
        <begin position="1"/>
        <end position="107"/>
    </location>
</feature>
<evidence type="ECO:0000313" key="3">
    <source>
        <dbReference type="EMBL" id="DAZ99532.1"/>
    </source>
</evidence>
<dbReference type="AlphaFoldDB" id="A0AAV2YWU7"/>
<dbReference type="SUPFAM" id="SSF53098">
    <property type="entry name" value="Ribonuclease H-like"/>
    <property type="match status" value="1"/>
</dbReference>
<dbReference type="InterPro" id="IPR036397">
    <property type="entry name" value="RNaseH_sf"/>
</dbReference>
<feature type="compositionally biased region" description="Polar residues" evidence="1">
    <location>
        <begin position="317"/>
        <end position="334"/>
    </location>
</feature>
<feature type="compositionally biased region" description="Basic and acidic residues" evidence="1">
    <location>
        <begin position="55"/>
        <end position="65"/>
    </location>
</feature>
<comment type="caution">
    <text evidence="3">The sequence shown here is derived from an EMBL/GenBank/DDBJ whole genome shotgun (WGS) entry which is preliminary data.</text>
</comment>
<dbReference type="InterPro" id="IPR001584">
    <property type="entry name" value="Integrase_cat-core"/>
</dbReference>
<dbReference type="PANTHER" id="PTHR47481">
    <property type="match status" value="1"/>
</dbReference>
<dbReference type="PANTHER" id="PTHR47481:SF31">
    <property type="entry name" value="OS01G0873500 PROTEIN"/>
    <property type="match status" value="1"/>
</dbReference>
<dbReference type="InterPro" id="IPR012337">
    <property type="entry name" value="RNaseH-like_sf"/>
</dbReference>
<dbReference type="Gene3D" id="3.30.420.10">
    <property type="entry name" value="Ribonuclease H-like superfamily/Ribonuclease H"/>
    <property type="match status" value="1"/>
</dbReference>
<name>A0AAV2YWU7_9STRA</name>
<dbReference type="Pfam" id="PF14223">
    <property type="entry name" value="Retrotran_gag_2"/>
    <property type="match status" value="1"/>
</dbReference>
<dbReference type="GO" id="GO:0003676">
    <property type="term" value="F:nucleic acid binding"/>
    <property type="evidence" value="ECO:0007669"/>
    <property type="project" value="InterPro"/>
</dbReference>
<reference evidence="3" key="1">
    <citation type="submission" date="2022-11" db="EMBL/GenBank/DDBJ databases">
        <authorList>
            <person name="Morgan W.R."/>
            <person name="Tartar A."/>
        </authorList>
    </citation>
    <scope>NUCLEOTIDE SEQUENCE</scope>
    <source>
        <strain evidence="3">ARSEF 373</strain>
    </source>
</reference>
<gene>
    <name evidence="3" type="ORF">N0F65_005404</name>
</gene>
<sequence length="681" mass="76720">MERRRSNRPHRKTFVKAQATLTSRARAKRANSADGQAKPRRKATKSTPRSASVGDESKVEKEQEKSALSNAENQGSSVPDDHAEGTSVVQSELDDGEVSVYEEKQEDQEDVLNEYATPMELPLAFDKGKYVVEDPATIGDYEILDCEEDTEARSDSDLEQKFEILDASDIDKIKWTKAQGAIKRMILDSLDESLTGHVLGKNSGTDMWRALSDHFDGKAGTAVTMTQQRKLQHKLRSAKMKKGSDMAQHLNELFLIQTKLEATSYKVNDSEMVEAILRSLPDAYRVSHDIVRFYGTDYTAEKLRNALLLKHEDLASGDTTTKSTPFGSIANSTVGGRGGRGKDTRRGRGRGQRKGRGQDGNTGGQRSTKECFACKRTGHTAKQRYWLKNQYDKCFGDKDSNQHGTRHQAGSTQYNVNNDSVDDDGIGYVADSIIAGSTQRKKKTTQYRPELWYLDSGDNVHIVGSKEYFTDFTPFEKDAKETQVQGVSAQFNTTAGYEVYYDNDAGSFELVRNGTVVLRAHEDNRLWPFRAHNRFLRRSPTILNYVVANANIQHGRKDMNYWHNALGHINTRSIRDMANQGLVQISKTYHDNVHRRASRTNDLIFADLMDFSANKTTKFRYLLVIVDAFSNFTSVFLLQKKSETNLCLEEYIAWAEIQQGRPIKQVLTDKGGEFVNAEISE</sequence>
<dbReference type="PROSITE" id="PS50994">
    <property type="entry name" value="INTEGRASE"/>
    <property type="match status" value="1"/>
</dbReference>
<dbReference type="GO" id="GO:0015074">
    <property type="term" value="P:DNA integration"/>
    <property type="evidence" value="ECO:0007669"/>
    <property type="project" value="InterPro"/>
</dbReference>
<feature type="domain" description="Integrase catalytic" evidence="2">
    <location>
        <begin position="596"/>
        <end position="681"/>
    </location>
</feature>
<evidence type="ECO:0000259" key="2">
    <source>
        <dbReference type="PROSITE" id="PS50994"/>
    </source>
</evidence>
<organism evidence="3 4">
    <name type="scientific">Lagenidium giganteum</name>
    <dbReference type="NCBI Taxonomy" id="4803"/>
    <lineage>
        <taxon>Eukaryota</taxon>
        <taxon>Sar</taxon>
        <taxon>Stramenopiles</taxon>
        <taxon>Oomycota</taxon>
        <taxon>Peronosporomycetes</taxon>
        <taxon>Pythiales</taxon>
        <taxon>Pythiaceae</taxon>
    </lineage>
</organism>
<evidence type="ECO:0000313" key="4">
    <source>
        <dbReference type="Proteomes" id="UP001146120"/>
    </source>
</evidence>
<proteinExistence type="predicted"/>
<keyword evidence="4" id="KW-1185">Reference proteome</keyword>
<protein>
    <recommendedName>
        <fullName evidence="2">Integrase catalytic domain-containing protein</fullName>
    </recommendedName>
</protein>
<dbReference type="EMBL" id="DAKRPA010000081">
    <property type="protein sequence ID" value="DAZ99532.1"/>
    <property type="molecule type" value="Genomic_DNA"/>
</dbReference>
<feature type="compositionally biased region" description="Basic residues" evidence="1">
    <location>
        <begin position="1"/>
        <end position="14"/>
    </location>
</feature>
<evidence type="ECO:0000256" key="1">
    <source>
        <dbReference type="SAM" id="MobiDB-lite"/>
    </source>
</evidence>